<dbReference type="InterPro" id="IPR045025">
    <property type="entry name" value="HACL1-like"/>
</dbReference>
<keyword evidence="2" id="KW-0479">Metal-binding</keyword>
<name>A0AAV5KT74_9ROSI</name>
<keyword evidence="3" id="KW-0460">Magnesium</keyword>
<organism evidence="5 6">
    <name type="scientific">Rubroshorea leprosula</name>
    <dbReference type="NCBI Taxonomy" id="152421"/>
    <lineage>
        <taxon>Eukaryota</taxon>
        <taxon>Viridiplantae</taxon>
        <taxon>Streptophyta</taxon>
        <taxon>Embryophyta</taxon>
        <taxon>Tracheophyta</taxon>
        <taxon>Spermatophyta</taxon>
        <taxon>Magnoliopsida</taxon>
        <taxon>eudicotyledons</taxon>
        <taxon>Gunneridae</taxon>
        <taxon>Pentapetalae</taxon>
        <taxon>rosids</taxon>
        <taxon>malvids</taxon>
        <taxon>Malvales</taxon>
        <taxon>Dipterocarpaceae</taxon>
        <taxon>Rubroshorea</taxon>
    </lineage>
</organism>
<keyword evidence="6" id="KW-1185">Reference proteome</keyword>
<dbReference type="Gene3D" id="3.40.50.970">
    <property type="match status" value="1"/>
</dbReference>
<proteinExistence type="predicted"/>
<dbReference type="GO" id="GO:0016829">
    <property type="term" value="F:lyase activity"/>
    <property type="evidence" value="ECO:0007669"/>
    <property type="project" value="UniProtKB-KW"/>
</dbReference>
<gene>
    <name evidence="5" type="ORF">SLEP1_g36833</name>
</gene>
<dbReference type="PANTHER" id="PTHR43710:SF2">
    <property type="entry name" value="2-HYDROXYACYL-COA LYASE 1"/>
    <property type="match status" value="1"/>
</dbReference>
<evidence type="ECO:0000256" key="1">
    <source>
        <dbReference type="ARBA" id="ARBA00001964"/>
    </source>
</evidence>
<keyword evidence="4" id="KW-0456">Lyase</keyword>
<dbReference type="AlphaFoldDB" id="A0AAV5KT74"/>
<dbReference type="GO" id="GO:0001561">
    <property type="term" value="P:fatty acid alpha-oxidation"/>
    <property type="evidence" value="ECO:0007669"/>
    <property type="project" value="TreeGrafter"/>
</dbReference>
<dbReference type="GO" id="GO:0005777">
    <property type="term" value="C:peroxisome"/>
    <property type="evidence" value="ECO:0007669"/>
    <property type="project" value="TreeGrafter"/>
</dbReference>
<dbReference type="GO" id="GO:0046872">
    <property type="term" value="F:metal ion binding"/>
    <property type="evidence" value="ECO:0007669"/>
    <property type="project" value="UniProtKB-KW"/>
</dbReference>
<dbReference type="GO" id="GO:0030976">
    <property type="term" value="F:thiamine pyrophosphate binding"/>
    <property type="evidence" value="ECO:0007669"/>
    <property type="project" value="InterPro"/>
</dbReference>
<protein>
    <submittedName>
        <fullName evidence="5">Uncharacterized protein</fullName>
    </submittedName>
</protein>
<evidence type="ECO:0000313" key="5">
    <source>
        <dbReference type="EMBL" id="GKV27695.1"/>
    </source>
</evidence>
<dbReference type="InterPro" id="IPR029061">
    <property type="entry name" value="THDP-binding"/>
</dbReference>
<dbReference type="EMBL" id="BPVZ01000076">
    <property type="protein sequence ID" value="GKV27695.1"/>
    <property type="molecule type" value="Genomic_DNA"/>
</dbReference>
<evidence type="ECO:0000256" key="3">
    <source>
        <dbReference type="ARBA" id="ARBA00022842"/>
    </source>
</evidence>
<evidence type="ECO:0000256" key="4">
    <source>
        <dbReference type="ARBA" id="ARBA00023239"/>
    </source>
</evidence>
<dbReference type="Proteomes" id="UP001054252">
    <property type="component" value="Unassembled WGS sequence"/>
</dbReference>
<evidence type="ECO:0000256" key="2">
    <source>
        <dbReference type="ARBA" id="ARBA00022723"/>
    </source>
</evidence>
<dbReference type="PANTHER" id="PTHR43710">
    <property type="entry name" value="2-HYDROXYACYL-COA LYASE"/>
    <property type="match status" value="1"/>
</dbReference>
<dbReference type="SUPFAM" id="SSF52518">
    <property type="entry name" value="Thiamin diphosphate-binding fold (THDP-binding)"/>
    <property type="match status" value="1"/>
</dbReference>
<comment type="caution">
    <text evidence="5">The sequence shown here is derived from an EMBL/GenBank/DDBJ whole genome shotgun (WGS) entry which is preliminary data.</text>
</comment>
<accession>A0AAV5KT74</accession>
<comment type="cofactor">
    <cofactor evidence="1">
        <name>thiamine diphosphate</name>
        <dbReference type="ChEBI" id="CHEBI:58937"/>
    </cofactor>
</comment>
<evidence type="ECO:0000313" key="6">
    <source>
        <dbReference type="Proteomes" id="UP001054252"/>
    </source>
</evidence>
<reference evidence="5 6" key="1">
    <citation type="journal article" date="2021" name="Commun. Biol.">
        <title>The genome of Shorea leprosula (Dipterocarpaceae) highlights the ecological relevance of drought in aseasonal tropical rainforests.</title>
        <authorList>
            <person name="Ng K.K.S."/>
            <person name="Kobayashi M.J."/>
            <person name="Fawcett J.A."/>
            <person name="Hatakeyama M."/>
            <person name="Paape T."/>
            <person name="Ng C.H."/>
            <person name="Ang C.C."/>
            <person name="Tnah L.H."/>
            <person name="Lee C.T."/>
            <person name="Nishiyama T."/>
            <person name="Sese J."/>
            <person name="O'Brien M.J."/>
            <person name="Copetti D."/>
            <person name="Mohd Noor M.I."/>
            <person name="Ong R.C."/>
            <person name="Putra M."/>
            <person name="Sireger I.Z."/>
            <person name="Indrioko S."/>
            <person name="Kosugi Y."/>
            <person name="Izuno A."/>
            <person name="Isagi Y."/>
            <person name="Lee S.L."/>
            <person name="Shimizu K.K."/>
        </authorList>
    </citation>
    <scope>NUCLEOTIDE SEQUENCE [LARGE SCALE GENOMIC DNA]</scope>
    <source>
        <strain evidence="5">214</strain>
    </source>
</reference>
<sequence>MVMISGSCDQNDFGRGDFQELDLIEAVKPFSKFSVKAKNIKEIPNCVA</sequence>